<comment type="caution">
    <text evidence="2">The sequence shown here is derived from an EMBL/GenBank/DDBJ whole genome shotgun (WGS) entry which is preliminary data.</text>
</comment>
<accession>A0A547Q8F7</accession>
<sequence>MSKFSSKIALSAIALVAVAGAASATETLSRAGDSFVEYAKAGSWTIYANESRDTCLAEKVGSNGDVIQVGMTDMDKLGYMGIFTQSDIDLVDGEPIVMTVNGNTYSADAIDRDHGLSGDYQGGYFRVSNAQLVEDIKAGQTLTAFETDGEEGVLIDLTGTNDAINAGAACTASFNS</sequence>
<proteinExistence type="predicted"/>
<keyword evidence="3" id="KW-1185">Reference proteome</keyword>
<protein>
    <submittedName>
        <fullName evidence="2">Uncharacterized protein</fullName>
    </submittedName>
</protein>
<dbReference type="EMBL" id="VFSV01000005">
    <property type="protein sequence ID" value="TRD22668.1"/>
    <property type="molecule type" value="Genomic_DNA"/>
</dbReference>
<dbReference type="AlphaFoldDB" id="A0A547Q8F7"/>
<evidence type="ECO:0000256" key="1">
    <source>
        <dbReference type="SAM" id="SignalP"/>
    </source>
</evidence>
<evidence type="ECO:0000313" key="3">
    <source>
        <dbReference type="Proteomes" id="UP000318590"/>
    </source>
</evidence>
<reference evidence="2 3" key="1">
    <citation type="submission" date="2019-06" db="EMBL/GenBank/DDBJ databases">
        <title>Paenimaribius caenipelagi gen. nov., sp. nov., isolated from a tidal flat.</title>
        <authorList>
            <person name="Yoon J.-H."/>
        </authorList>
    </citation>
    <scope>NUCLEOTIDE SEQUENCE [LARGE SCALE GENOMIC DNA]</scope>
    <source>
        <strain evidence="2 3">JBTF-M29</strain>
    </source>
</reference>
<evidence type="ECO:0000313" key="2">
    <source>
        <dbReference type="EMBL" id="TRD22668.1"/>
    </source>
</evidence>
<dbReference type="RefSeq" id="WP_142833612.1">
    <property type="nucleotide sequence ID" value="NZ_VFSV01000005.1"/>
</dbReference>
<name>A0A547Q8F7_9RHOB</name>
<keyword evidence="1" id="KW-0732">Signal</keyword>
<gene>
    <name evidence="2" type="ORF">FEV53_04445</name>
</gene>
<feature type="signal peptide" evidence="1">
    <location>
        <begin position="1"/>
        <end position="24"/>
    </location>
</feature>
<dbReference type="OrthoDB" id="7707276at2"/>
<dbReference type="Proteomes" id="UP000318590">
    <property type="component" value="Unassembled WGS sequence"/>
</dbReference>
<feature type="chain" id="PRO_5021719926" evidence="1">
    <location>
        <begin position="25"/>
        <end position="176"/>
    </location>
</feature>
<organism evidence="2 3">
    <name type="scientific">Palleronia caenipelagi</name>
    <dbReference type="NCBI Taxonomy" id="2489174"/>
    <lineage>
        <taxon>Bacteria</taxon>
        <taxon>Pseudomonadati</taxon>
        <taxon>Pseudomonadota</taxon>
        <taxon>Alphaproteobacteria</taxon>
        <taxon>Rhodobacterales</taxon>
        <taxon>Roseobacteraceae</taxon>
        <taxon>Palleronia</taxon>
    </lineage>
</organism>